<reference evidence="1 2" key="1">
    <citation type="submission" date="2018-09" db="EMBL/GenBank/DDBJ databases">
        <title>Metagenome Assembled Genomes from an Advanced Water Purification Facility.</title>
        <authorList>
            <person name="Stamps B.W."/>
            <person name="Spear J.R."/>
        </authorList>
    </citation>
    <scope>NUCLEOTIDE SEQUENCE [LARGE SCALE GENOMIC DNA]</scope>
    <source>
        <strain evidence="1">Bin_27_1</strain>
    </source>
</reference>
<dbReference type="EMBL" id="SSFD01000369">
    <property type="protein sequence ID" value="TXH78972.1"/>
    <property type="molecule type" value="Genomic_DNA"/>
</dbReference>
<organism evidence="1 2">
    <name type="scientific">Thauera aminoaromatica</name>
    <dbReference type="NCBI Taxonomy" id="164330"/>
    <lineage>
        <taxon>Bacteria</taxon>
        <taxon>Pseudomonadati</taxon>
        <taxon>Pseudomonadota</taxon>
        <taxon>Betaproteobacteria</taxon>
        <taxon>Rhodocyclales</taxon>
        <taxon>Zoogloeaceae</taxon>
        <taxon>Thauera</taxon>
    </lineage>
</organism>
<name>A0A5C7S6M5_THASP</name>
<comment type="caution">
    <text evidence="1">The sequence shown here is derived from an EMBL/GenBank/DDBJ whole genome shotgun (WGS) entry which is preliminary data.</text>
</comment>
<proteinExistence type="predicted"/>
<dbReference type="AlphaFoldDB" id="A0A5C7S6M5"/>
<accession>A0A5C7S6M5</accession>
<dbReference type="RefSeq" id="WP_276662220.1">
    <property type="nucleotide sequence ID" value="NZ_SSFD01000369.1"/>
</dbReference>
<protein>
    <submittedName>
        <fullName evidence="1">Uncharacterized protein</fullName>
    </submittedName>
</protein>
<dbReference type="Gene3D" id="2.60.40.1430">
    <property type="entry name" value="Perfringolysin, domain 4"/>
    <property type="match status" value="1"/>
</dbReference>
<sequence>MSIDLEKFSDAYSSDNPGGDYEAAYRLRNLCNAIPSFKRNFDPSGHYVEAIWRNIAFAATGTTSYAQHLLSVAQADIDGAELSNLGGSPKPWLPVDAAPSNWTELLADAPECELDLGGDGGSGDYVLIDQAENLAWTGMPGAEATPIEGKLQRIRLRALRVDLNRSWLDLQLLAISGWKINGMPSGFFSSGTQADNSGIFPLLPTALVIGTDIIIEGDWSRADLKLMGRHAAEGRALGIGPFPLAAPALAVGAPLQIQQAHVIGVISALVPYAPQATDVDPGLVLVKNDGGFIARFAVDWRLSGHPQHSESGSFPVVAAKSVSLPAGATDIAVTIEIMTFPPPFETWKVLTVRNYDTAPRVSFRLSGTTIDTVIEELPVFG</sequence>
<dbReference type="Proteomes" id="UP000321192">
    <property type="component" value="Unassembled WGS sequence"/>
</dbReference>
<gene>
    <name evidence="1" type="ORF">E6Q80_21605</name>
</gene>
<dbReference type="InterPro" id="IPR038700">
    <property type="entry name" value="Thiol_cytolys_C_sf"/>
</dbReference>
<evidence type="ECO:0000313" key="2">
    <source>
        <dbReference type="Proteomes" id="UP000321192"/>
    </source>
</evidence>
<evidence type="ECO:0000313" key="1">
    <source>
        <dbReference type="EMBL" id="TXH78972.1"/>
    </source>
</evidence>